<proteinExistence type="predicted"/>
<dbReference type="NCBIfam" id="NF041518">
    <property type="entry name" value="choice_anch_Q"/>
    <property type="match status" value="1"/>
</dbReference>
<evidence type="ECO:0000313" key="2">
    <source>
        <dbReference type="EMBL" id="TCO41413.1"/>
    </source>
</evidence>
<feature type="chain" id="PRO_5020711901" description="Parallel beta helix pectate lyase-like protein" evidence="1">
    <location>
        <begin position="29"/>
        <end position="425"/>
    </location>
</feature>
<dbReference type="AlphaFoldDB" id="A0A4R2IAC0"/>
<feature type="signal peptide" evidence="1">
    <location>
        <begin position="1"/>
        <end position="28"/>
    </location>
</feature>
<evidence type="ECO:0008006" key="4">
    <source>
        <dbReference type="Google" id="ProtNLM"/>
    </source>
</evidence>
<evidence type="ECO:0000313" key="3">
    <source>
        <dbReference type="Proteomes" id="UP000294862"/>
    </source>
</evidence>
<keyword evidence="1" id="KW-0732">Signal</keyword>
<dbReference type="Gene3D" id="2.160.20.10">
    <property type="entry name" value="Single-stranded right-handed beta-helix, Pectin lyase-like"/>
    <property type="match status" value="1"/>
</dbReference>
<sequence>MLPHPFRVRSRHASSALAALLAIAPAGATTLTWPGAPPCATTLQACIAGAGAGDVVEIASDGPIEASLEIQGKSLTLRAAEGFTPVLQAGSSTDVIDAFGGNSQVTIVIEGLTVRGGSITAYQAGSGAFDVTIRGNVVEAEGLDANRTAISVTTFGAAPTGPVDFAITDNDVRLGFLHGDDIAAIGIDDLPGATTGAIERNMILDGGSWSTLGAILVNNDDGAADVLLQHNRIEATGYNGGIVLVQYGAGGTLDARVFNNLVTGTVGVMGPQPAAVSLRANAGSLHADVFGNTLVGNHTGFIASVSTGASLTGTLANTLVAGNDSHGVVIGAAAGGGFANEHNLVFDNGPNDFTPGAGTVEADPAFVGGGDWRLRADSPARDAGNSLYAAGIAVDLDGETRIVGPAVDIGAWEVGDAIFANGYDA</sequence>
<reference evidence="2 3" key="1">
    <citation type="journal article" date="2015" name="Stand. Genomic Sci.">
        <title>Genomic Encyclopedia of Bacterial and Archaeal Type Strains, Phase III: the genomes of soil and plant-associated and newly described type strains.</title>
        <authorList>
            <person name="Whitman W.B."/>
            <person name="Woyke T."/>
            <person name="Klenk H.P."/>
            <person name="Zhou Y."/>
            <person name="Lilburn T.G."/>
            <person name="Beck B.J."/>
            <person name="De Vos P."/>
            <person name="Vandamme P."/>
            <person name="Eisen J.A."/>
            <person name="Garrity G."/>
            <person name="Hugenholtz P."/>
            <person name="Kyrpides N.C."/>
        </authorList>
    </citation>
    <scope>NUCLEOTIDE SEQUENCE [LARGE SCALE GENOMIC DNA]</scope>
    <source>
        <strain evidence="2 3">A3</strain>
    </source>
</reference>
<dbReference type="InterPro" id="IPR011050">
    <property type="entry name" value="Pectin_lyase_fold/virulence"/>
</dbReference>
<dbReference type="InterPro" id="IPR012334">
    <property type="entry name" value="Pectin_lyas_fold"/>
</dbReference>
<dbReference type="InterPro" id="IPR059226">
    <property type="entry name" value="Choice_anch_Q_dom"/>
</dbReference>
<dbReference type="Proteomes" id="UP000294862">
    <property type="component" value="Unassembled WGS sequence"/>
</dbReference>
<evidence type="ECO:0000256" key="1">
    <source>
        <dbReference type="SAM" id="SignalP"/>
    </source>
</evidence>
<organism evidence="2 3">
    <name type="scientific">Dokdonella fugitiva</name>
    <dbReference type="NCBI Taxonomy" id="328517"/>
    <lineage>
        <taxon>Bacteria</taxon>
        <taxon>Pseudomonadati</taxon>
        <taxon>Pseudomonadota</taxon>
        <taxon>Gammaproteobacteria</taxon>
        <taxon>Lysobacterales</taxon>
        <taxon>Rhodanobacteraceae</taxon>
        <taxon>Dokdonella</taxon>
    </lineage>
</organism>
<comment type="caution">
    <text evidence="2">The sequence shown here is derived from an EMBL/GenBank/DDBJ whole genome shotgun (WGS) entry which is preliminary data.</text>
</comment>
<dbReference type="SMART" id="SM00710">
    <property type="entry name" value="PbH1"/>
    <property type="match status" value="6"/>
</dbReference>
<keyword evidence="3" id="KW-1185">Reference proteome</keyword>
<name>A0A4R2IAC0_9GAMM</name>
<dbReference type="InterPro" id="IPR006626">
    <property type="entry name" value="PbH1"/>
</dbReference>
<dbReference type="EMBL" id="SLWQ01000003">
    <property type="protein sequence ID" value="TCO41413.1"/>
    <property type="molecule type" value="Genomic_DNA"/>
</dbReference>
<accession>A0A4R2IAC0</accession>
<gene>
    <name evidence="2" type="ORF">EV148_103333</name>
</gene>
<dbReference type="SUPFAM" id="SSF51126">
    <property type="entry name" value="Pectin lyase-like"/>
    <property type="match status" value="1"/>
</dbReference>
<protein>
    <recommendedName>
        <fullName evidence="4">Parallel beta helix pectate lyase-like protein</fullName>
    </recommendedName>
</protein>